<proteinExistence type="predicted"/>
<dbReference type="RefSeq" id="WP_146322227.1">
    <property type="nucleotide sequence ID" value="NZ_CP042305.1"/>
</dbReference>
<feature type="transmembrane region" description="Helical" evidence="1">
    <location>
        <begin position="7"/>
        <end position="25"/>
    </location>
</feature>
<evidence type="ECO:0000313" key="3">
    <source>
        <dbReference type="Proteomes" id="UP000320216"/>
    </source>
</evidence>
<evidence type="ECO:0000313" key="2">
    <source>
        <dbReference type="EMBL" id="QDZ16223.1"/>
    </source>
</evidence>
<dbReference type="Proteomes" id="UP000320216">
    <property type="component" value="Chromosome"/>
</dbReference>
<keyword evidence="1" id="KW-0812">Transmembrane</keyword>
<dbReference type="KEGG" id="huw:FPZ11_16960"/>
<organism evidence="2 3">
    <name type="scientific">Humibacter ginsenosidimutans</name>
    <dbReference type="NCBI Taxonomy" id="2599293"/>
    <lineage>
        <taxon>Bacteria</taxon>
        <taxon>Bacillati</taxon>
        <taxon>Actinomycetota</taxon>
        <taxon>Actinomycetes</taxon>
        <taxon>Micrococcales</taxon>
        <taxon>Microbacteriaceae</taxon>
        <taxon>Humibacter</taxon>
    </lineage>
</organism>
<feature type="transmembrane region" description="Helical" evidence="1">
    <location>
        <begin position="31"/>
        <end position="50"/>
    </location>
</feature>
<reference evidence="2 3" key="1">
    <citation type="submission" date="2019-07" db="EMBL/GenBank/DDBJ databases">
        <title>Full genome sequence of Humibacter sp. WJ7-1.</title>
        <authorList>
            <person name="Im W.-T."/>
        </authorList>
    </citation>
    <scope>NUCLEOTIDE SEQUENCE [LARGE SCALE GENOMIC DNA]</scope>
    <source>
        <strain evidence="2 3">WJ7-1</strain>
    </source>
</reference>
<accession>A0A5B8M723</accession>
<keyword evidence="3" id="KW-1185">Reference proteome</keyword>
<evidence type="ECO:0000256" key="1">
    <source>
        <dbReference type="SAM" id="Phobius"/>
    </source>
</evidence>
<name>A0A5B8M723_9MICO</name>
<dbReference type="EMBL" id="CP042305">
    <property type="protein sequence ID" value="QDZ16223.1"/>
    <property type="molecule type" value="Genomic_DNA"/>
</dbReference>
<dbReference type="AlphaFoldDB" id="A0A5B8M723"/>
<feature type="transmembrane region" description="Helical" evidence="1">
    <location>
        <begin position="99"/>
        <end position="117"/>
    </location>
</feature>
<keyword evidence="1" id="KW-0472">Membrane</keyword>
<gene>
    <name evidence="2" type="ORF">FPZ11_16960</name>
</gene>
<feature type="transmembrane region" description="Helical" evidence="1">
    <location>
        <begin position="57"/>
        <end position="79"/>
    </location>
</feature>
<keyword evidence="1" id="KW-1133">Transmembrane helix</keyword>
<feature type="transmembrane region" description="Helical" evidence="1">
    <location>
        <begin position="124"/>
        <end position="144"/>
    </location>
</feature>
<sequence>MSRSAARLADGGIHALMIGSLVVMVGTRDAAASVGAGLALIVVAMSMAVAARRSHRAFIHVQDLLAMGTATIVGCMSGSDDVHASGGMAGMPGHSAGMALPFAIAIVVAWGVVRIALACAWRRPAFWMAATGALTGGCLCVMFVV</sequence>
<protein>
    <submittedName>
        <fullName evidence="2">Uncharacterized protein</fullName>
    </submittedName>
</protein>